<dbReference type="AlphaFoldDB" id="A0A9N9TUW7"/>
<gene>
    <name evidence="7" type="ORF">PHYEVI_LOCUS10196</name>
</gene>
<feature type="compositionally biased region" description="Basic residues" evidence="5">
    <location>
        <begin position="258"/>
        <end position="281"/>
    </location>
</feature>
<dbReference type="OrthoDB" id="444809at2759"/>
<dbReference type="GO" id="GO:0005730">
    <property type="term" value="C:nucleolus"/>
    <property type="evidence" value="ECO:0007669"/>
    <property type="project" value="TreeGrafter"/>
</dbReference>
<evidence type="ECO:0000256" key="4">
    <source>
        <dbReference type="SAM" id="Coils"/>
    </source>
</evidence>
<comment type="subcellular location">
    <subcellularLocation>
        <location evidence="1">Nucleus</location>
    </subcellularLocation>
</comment>
<keyword evidence="3" id="KW-0539">Nucleus</keyword>
<feature type="coiled-coil region" evidence="4">
    <location>
        <begin position="159"/>
        <end position="186"/>
    </location>
</feature>
<keyword evidence="4" id="KW-0175">Coiled coil</keyword>
<feature type="compositionally biased region" description="Basic and acidic residues" evidence="5">
    <location>
        <begin position="236"/>
        <end position="257"/>
    </location>
</feature>
<dbReference type="PANTHER" id="PTHR14369">
    <property type="entry name" value="SURFEIT LOCUS PROTEIN 6"/>
    <property type="match status" value="1"/>
</dbReference>
<dbReference type="GO" id="GO:0042273">
    <property type="term" value="P:ribosomal large subunit biogenesis"/>
    <property type="evidence" value="ECO:0007669"/>
    <property type="project" value="TreeGrafter"/>
</dbReference>
<feature type="region of interest" description="Disordered" evidence="5">
    <location>
        <begin position="214"/>
        <end position="281"/>
    </location>
</feature>
<evidence type="ECO:0000313" key="7">
    <source>
        <dbReference type="EMBL" id="CAG9863921.1"/>
    </source>
</evidence>
<dbReference type="PANTHER" id="PTHR14369:SF0">
    <property type="entry name" value="SURFEIT LOCUS PROTEIN 6"/>
    <property type="match status" value="1"/>
</dbReference>
<protein>
    <recommendedName>
        <fullName evidence="6">Ribosomal RNA-processing protein 14/surfeit locus protein 6 C-terminal domain-containing protein</fullName>
    </recommendedName>
</protein>
<dbReference type="GO" id="GO:0003677">
    <property type="term" value="F:DNA binding"/>
    <property type="evidence" value="ECO:0007669"/>
    <property type="project" value="TreeGrafter"/>
</dbReference>
<reference evidence="7" key="1">
    <citation type="submission" date="2022-01" db="EMBL/GenBank/DDBJ databases">
        <authorList>
            <person name="King R."/>
        </authorList>
    </citation>
    <scope>NUCLEOTIDE SEQUENCE</scope>
</reference>
<evidence type="ECO:0000256" key="3">
    <source>
        <dbReference type="ARBA" id="ARBA00023242"/>
    </source>
</evidence>
<proteinExistence type="inferred from homology"/>
<dbReference type="InterPro" id="IPR029190">
    <property type="entry name" value="Rrp14/SURF6_C"/>
</dbReference>
<dbReference type="Proteomes" id="UP001153712">
    <property type="component" value="Chromosome 7"/>
</dbReference>
<evidence type="ECO:0000313" key="8">
    <source>
        <dbReference type="Proteomes" id="UP001153712"/>
    </source>
</evidence>
<name>A0A9N9TUW7_PHYSR</name>
<evidence type="ECO:0000256" key="1">
    <source>
        <dbReference type="ARBA" id="ARBA00004123"/>
    </source>
</evidence>
<dbReference type="Pfam" id="PF04935">
    <property type="entry name" value="SURF6"/>
    <property type="match status" value="1"/>
</dbReference>
<dbReference type="GO" id="GO:0003723">
    <property type="term" value="F:RNA binding"/>
    <property type="evidence" value="ECO:0007669"/>
    <property type="project" value="TreeGrafter"/>
</dbReference>
<evidence type="ECO:0000256" key="2">
    <source>
        <dbReference type="ARBA" id="ARBA00005904"/>
    </source>
</evidence>
<feature type="region of interest" description="Disordered" evidence="5">
    <location>
        <begin position="97"/>
        <end position="126"/>
    </location>
</feature>
<comment type="similarity">
    <text evidence="2">Belongs to the SURF6 family.</text>
</comment>
<accession>A0A9N9TUW7</accession>
<keyword evidence="8" id="KW-1185">Reference proteome</keyword>
<evidence type="ECO:0000256" key="5">
    <source>
        <dbReference type="SAM" id="MobiDB-lite"/>
    </source>
</evidence>
<dbReference type="InterPro" id="IPR007019">
    <property type="entry name" value="SURF6"/>
</dbReference>
<feature type="compositionally biased region" description="Basic residues" evidence="5">
    <location>
        <begin position="218"/>
        <end position="235"/>
    </location>
</feature>
<organism evidence="7 8">
    <name type="scientific">Phyllotreta striolata</name>
    <name type="common">Striped flea beetle</name>
    <name type="synonym">Crioceris striolata</name>
    <dbReference type="NCBI Taxonomy" id="444603"/>
    <lineage>
        <taxon>Eukaryota</taxon>
        <taxon>Metazoa</taxon>
        <taxon>Ecdysozoa</taxon>
        <taxon>Arthropoda</taxon>
        <taxon>Hexapoda</taxon>
        <taxon>Insecta</taxon>
        <taxon>Pterygota</taxon>
        <taxon>Neoptera</taxon>
        <taxon>Endopterygota</taxon>
        <taxon>Coleoptera</taxon>
        <taxon>Polyphaga</taxon>
        <taxon>Cucujiformia</taxon>
        <taxon>Chrysomeloidea</taxon>
        <taxon>Chrysomelidae</taxon>
        <taxon>Galerucinae</taxon>
        <taxon>Alticini</taxon>
        <taxon>Phyllotreta</taxon>
    </lineage>
</organism>
<sequence>MQLLSEKFNKKKIEECLITENKFISSLLKRSCIPERKEAENEDIIENNKKLPFELNSNKKERARSLVELQQRLDAIRGKKKQTYKEKLVKKGIKNRLKKKTQQDLRNANKKQERATKLSTAPQQVKEEEVEEKKVVKTENKIEFSKVDFEHTNRKVKPKKDPKKLLENLQKQKETLEELKKRGEIEKAVEIKEKTAWKNALAKAEGEKIKDDPTLLKKTIKRKEQKQRSSKKKWQQRNEKVEKAKQERQTKRNENLMKRKKDKKVNKLKKAVKKGKVIPGF</sequence>
<feature type="domain" description="Ribosomal RNA-processing protein 14/surfeit locus protein 6 C-terminal" evidence="6">
    <location>
        <begin position="90"/>
        <end position="268"/>
    </location>
</feature>
<dbReference type="EMBL" id="OU900100">
    <property type="protein sequence ID" value="CAG9863921.1"/>
    <property type="molecule type" value="Genomic_DNA"/>
</dbReference>
<dbReference type="GO" id="GO:0042274">
    <property type="term" value="P:ribosomal small subunit biogenesis"/>
    <property type="evidence" value="ECO:0007669"/>
    <property type="project" value="TreeGrafter"/>
</dbReference>
<evidence type="ECO:0000259" key="6">
    <source>
        <dbReference type="Pfam" id="PF04935"/>
    </source>
</evidence>